<dbReference type="Proteomes" id="UP000054032">
    <property type="component" value="Unassembled WGS sequence"/>
</dbReference>
<dbReference type="GeneID" id="19119631"/>
<dbReference type="RefSeq" id="XP_007693711.1">
    <property type="nucleotide sequence ID" value="XM_007695521.1"/>
</dbReference>
<dbReference type="EMBL" id="KI964257">
    <property type="protein sequence ID" value="EUC39769.1"/>
    <property type="molecule type" value="Genomic_DNA"/>
</dbReference>
<keyword evidence="2" id="KW-1185">Reference proteome</keyword>
<protein>
    <submittedName>
        <fullName evidence="1">Uncharacterized protein</fullName>
    </submittedName>
</protein>
<gene>
    <name evidence="1" type="ORF">COCMIDRAFT_110646</name>
</gene>
<proteinExistence type="predicted"/>
<name>W6YW65_COCMI</name>
<sequence length="66" mass="7838">MSQLWYCKFRIHSDDREPLEPDRIRAIRVVLHDVECIVLVYFNDEPPAATSFRVQSKIRSPCEFTL</sequence>
<accession>W6YW65</accession>
<dbReference type="HOGENOM" id="CLU_2830812_0_0_1"/>
<dbReference type="KEGG" id="bor:COCMIDRAFT_110646"/>
<dbReference type="AlphaFoldDB" id="W6YW65"/>
<reference evidence="1 2" key="1">
    <citation type="journal article" date="2013" name="PLoS Genet.">
        <title>Comparative genome structure, secondary metabolite, and effector coding capacity across Cochliobolus pathogens.</title>
        <authorList>
            <person name="Condon B.J."/>
            <person name="Leng Y."/>
            <person name="Wu D."/>
            <person name="Bushley K.E."/>
            <person name="Ohm R.A."/>
            <person name="Otillar R."/>
            <person name="Martin J."/>
            <person name="Schackwitz W."/>
            <person name="Grimwood J."/>
            <person name="MohdZainudin N."/>
            <person name="Xue C."/>
            <person name="Wang R."/>
            <person name="Manning V.A."/>
            <person name="Dhillon B."/>
            <person name="Tu Z.J."/>
            <person name="Steffenson B.J."/>
            <person name="Salamov A."/>
            <person name="Sun H."/>
            <person name="Lowry S."/>
            <person name="LaButti K."/>
            <person name="Han J."/>
            <person name="Copeland A."/>
            <person name="Lindquist E."/>
            <person name="Barry K."/>
            <person name="Schmutz J."/>
            <person name="Baker S.E."/>
            <person name="Ciuffetti L.M."/>
            <person name="Grigoriev I.V."/>
            <person name="Zhong S."/>
            <person name="Turgeon B.G."/>
        </authorList>
    </citation>
    <scope>NUCLEOTIDE SEQUENCE [LARGE SCALE GENOMIC DNA]</scope>
    <source>
        <strain evidence="1 2">ATCC 44560</strain>
    </source>
</reference>
<organism evidence="1 2">
    <name type="scientific">Bipolaris oryzae ATCC 44560</name>
    <dbReference type="NCBI Taxonomy" id="930090"/>
    <lineage>
        <taxon>Eukaryota</taxon>
        <taxon>Fungi</taxon>
        <taxon>Dikarya</taxon>
        <taxon>Ascomycota</taxon>
        <taxon>Pezizomycotina</taxon>
        <taxon>Dothideomycetes</taxon>
        <taxon>Pleosporomycetidae</taxon>
        <taxon>Pleosporales</taxon>
        <taxon>Pleosporineae</taxon>
        <taxon>Pleosporaceae</taxon>
        <taxon>Bipolaris</taxon>
    </lineage>
</organism>
<evidence type="ECO:0000313" key="2">
    <source>
        <dbReference type="Proteomes" id="UP000054032"/>
    </source>
</evidence>
<evidence type="ECO:0000313" key="1">
    <source>
        <dbReference type="EMBL" id="EUC39769.1"/>
    </source>
</evidence>